<dbReference type="Gene3D" id="1.20.1260.10">
    <property type="match status" value="1"/>
</dbReference>
<keyword evidence="3" id="KW-1185">Reference proteome</keyword>
<organism evidence="2 3">
    <name type="scientific">Spirochaeta isovalerica</name>
    <dbReference type="NCBI Taxonomy" id="150"/>
    <lineage>
        <taxon>Bacteria</taxon>
        <taxon>Pseudomonadati</taxon>
        <taxon>Spirochaetota</taxon>
        <taxon>Spirochaetia</taxon>
        <taxon>Spirochaetales</taxon>
        <taxon>Spirochaetaceae</taxon>
        <taxon>Spirochaeta</taxon>
    </lineage>
</organism>
<dbReference type="InterPro" id="IPR012347">
    <property type="entry name" value="Ferritin-like"/>
</dbReference>
<dbReference type="Pfam" id="PF02915">
    <property type="entry name" value="Rubrerythrin"/>
    <property type="match status" value="1"/>
</dbReference>
<protein>
    <submittedName>
        <fullName evidence="2">Rubrerythrin</fullName>
    </submittedName>
</protein>
<feature type="domain" description="Rubrerythrin diiron-binding" evidence="1">
    <location>
        <begin position="8"/>
        <end position="76"/>
    </location>
</feature>
<dbReference type="RefSeq" id="WP_184744586.1">
    <property type="nucleotide sequence ID" value="NZ_JACHGJ010000002.1"/>
</dbReference>
<reference evidence="2 3" key="1">
    <citation type="submission" date="2020-08" db="EMBL/GenBank/DDBJ databases">
        <title>Genomic Encyclopedia of Type Strains, Phase IV (KMG-IV): sequencing the most valuable type-strain genomes for metagenomic binning, comparative biology and taxonomic classification.</title>
        <authorList>
            <person name="Goeker M."/>
        </authorList>
    </citation>
    <scope>NUCLEOTIDE SEQUENCE [LARGE SCALE GENOMIC DNA]</scope>
    <source>
        <strain evidence="2 3">DSM 2461</strain>
    </source>
</reference>
<name>A0A841R867_9SPIO</name>
<dbReference type="EMBL" id="JACHGJ010000002">
    <property type="protein sequence ID" value="MBB6479387.1"/>
    <property type="molecule type" value="Genomic_DNA"/>
</dbReference>
<dbReference type="AlphaFoldDB" id="A0A841R867"/>
<accession>A0A841R867</accession>
<proteinExistence type="predicted"/>
<evidence type="ECO:0000313" key="3">
    <source>
        <dbReference type="Proteomes" id="UP000587760"/>
    </source>
</evidence>
<dbReference type="Proteomes" id="UP000587760">
    <property type="component" value="Unassembled WGS sequence"/>
</dbReference>
<dbReference type="SUPFAM" id="SSF47240">
    <property type="entry name" value="Ferritin-like"/>
    <property type="match status" value="1"/>
</dbReference>
<dbReference type="InterPro" id="IPR003251">
    <property type="entry name" value="Rr_diiron-bd_dom"/>
</dbReference>
<gene>
    <name evidence="2" type="ORF">HNR50_001045</name>
</gene>
<dbReference type="GO" id="GO:0046872">
    <property type="term" value="F:metal ion binding"/>
    <property type="evidence" value="ECO:0007669"/>
    <property type="project" value="InterPro"/>
</dbReference>
<sequence>MKEIIVEEILNYSKKIELESYSFYKESAAVLKEENLHDLAEELAEEEMGHYNRLNQLLEGIKASEEEMNTRVQIAKAHYETLVATRQMPDDPSVADILEIAYQREVDTKAVYTSLSTITNLSDEIIRVFTDLMNQEEGHASRIKGLMKKHQA</sequence>
<dbReference type="GO" id="GO:0016491">
    <property type="term" value="F:oxidoreductase activity"/>
    <property type="evidence" value="ECO:0007669"/>
    <property type="project" value="InterPro"/>
</dbReference>
<evidence type="ECO:0000313" key="2">
    <source>
        <dbReference type="EMBL" id="MBB6479387.1"/>
    </source>
</evidence>
<dbReference type="InterPro" id="IPR009078">
    <property type="entry name" value="Ferritin-like_SF"/>
</dbReference>
<evidence type="ECO:0000259" key="1">
    <source>
        <dbReference type="Pfam" id="PF02915"/>
    </source>
</evidence>
<comment type="caution">
    <text evidence="2">The sequence shown here is derived from an EMBL/GenBank/DDBJ whole genome shotgun (WGS) entry which is preliminary data.</text>
</comment>